<organism evidence="15 16">
    <name type="scientific">Ornithinimicrobium cerasi</name>
    <dbReference type="NCBI Taxonomy" id="2248773"/>
    <lineage>
        <taxon>Bacteria</taxon>
        <taxon>Bacillati</taxon>
        <taxon>Actinomycetota</taxon>
        <taxon>Actinomycetes</taxon>
        <taxon>Micrococcales</taxon>
        <taxon>Ornithinimicrobiaceae</taxon>
        <taxon>Ornithinimicrobium</taxon>
    </lineage>
</organism>
<dbReference type="CDD" id="cd04852">
    <property type="entry name" value="Peptidases_S8_3"/>
    <property type="match status" value="1"/>
</dbReference>
<proteinExistence type="inferred from homology"/>
<evidence type="ECO:0000256" key="10">
    <source>
        <dbReference type="RuleBase" id="RU003355"/>
    </source>
</evidence>
<keyword evidence="7" id="KW-0325">Glycoprotein</keyword>
<dbReference type="Pfam" id="PF00082">
    <property type="entry name" value="Peptidase_S8"/>
    <property type="match status" value="1"/>
</dbReference>
<keyword evidence="16" id="KW-1185">Reference proteome</keyword>
<feature type="chain" id="PRO_5038706922" evidence="11">
    <location>
        <begin position="28"/>
        <end position="1113"/>
    </location>
</feature>
<dbReference type="PROSITE" id="PS00136">
    <property type="entry name" value="SUBTILASE_ASP"/>
    <property type="match status" value="1"/>
</dbReference>
<dbReference type="InterPro" id="IPR036852">
    <property type="entry name" value="Peptidase_S8/S53_dom_sf"/>
</dbReference>
<evidence type="ECO:0000256" key="3">
    <source>
        <dbReference type="ARBA" id="ARBA00022670"/>
    </source>
</evidence>
<dbReference type="PANTHER" id="PTHR10795">
    <property type="entry name" value="PROPROTEIN CONVERTASE SUBTILISIN/KEXIN"/>
    <property type="match status" value="1"/>
</dbReference>
<keyword evidence="6 9" id="KW-0720">Serine protease</keyword>
<dbReference type="Gene3D" id="3.40.50.200">
    <property type="entry name" value="Peptidase S8/S53 domain"/>
    <property type="match status" value="1"/>
</dbReference>
<comment type="subcellular location">
    <subcellularLocation>
        <location evidence="1">Secreted</location>
    </subcellularLocation>
</comment>
<sequence>MTRVRAPRRLALLLAGTLALTMASAPAGSATDPPAPPDDWTATALTPDGPVIHAPLSASGAMATSDEDLLARTDAEVVPVMVKLDLDGAASYAGGKDGLAPTSPQVTGRALADNAAAVEPYLAHAEEVTAEAATAVVGSVPAAVVTGSYEVAYGGLSALVPANRAKDLLKVPGVVAVQADEAREIQTDASPEFIGATEVWPSLGGSSTAGEGVVVGVLDSGIWPEHPSFLDPGIDRPDVGELGCEFGDGTDPALGDAFECNDKMLGAYAFLDTNVLVTGDIADDYCSGTECTARDDNGHGTHTASTAAGSPVEEAVVLGVDRGPVSGIAPGASVVMYRVCRPSCYSSDSVNAVQQAIIDGVDVLNFSISGGSDPYNDPVELSFLDATAAGISVNASAGNNGPAAATANHAGPWVTTVAASTSDRHFRTDVVLTADNGDTYTKVGDTVTDGITDTEVIHVTEVTPADPLCLTPLPEGSVAGKVVVCDRGVNARVDKGYNVLQGGAAGMILLNLVTQGTQTDNHWLPTAHLDGPNDEFKDFLATHTGVTASWGAGEPREVRGDVMAGFSSRGPLGPVLKPDVTAPGVQILAGHTPTPNTISSGPPGELFQAIAGTSMSSPHAAGSAALLTAAHPDWSPSEIKSALMMTSVQDVLEEDGVTATDPFDRGAGSIRVDRAADPTLVMDVSAEDFYAAAAGSLEAVDLNLASIYVDPLPGLVTLERTVRNVSGQTQRFDALVSADPGVVVSVSPKNPVVEAGASLTLTVTIDTTAADAGWRFGQITLAPKARGYAAAVLPLAVNAVDGDLRLTHSCEPTEITRSGLAECTATLTNLGASDAEVTASLTAPKKVVISDVSAPATPTSDGWVFEGTIAGALAPTIDSITEGGLFGYVPLASFGIAPIAGVGDESIVNYNVPAFQFGSETYTRLGVTSNGYAVVGGGSGSDVQFDPPGIPDGAAPNNVLAPLWTDLNPADGGALRIATLGDGVSTWLVTEWSEVPAYGTTQANSFQTWILLGGTEEVTFAYGTVQGTGPNAWQMGAENRDGSSGATLPLTDPVDATDTDWTVNTSPPVAGEELTITYSASSRFVGTYPLRLEVSTPDRRTTIADVVNLVVVR</sequence>
<evidence type="ECO:0000256" key="1">
    <source>
        <dbReference type="ARBA" id="ARBA00004613"/>
    </source>
</evidence>
<dbReference type="PROSITE" id="PS51892">
    <property type="entry name" value="SUBTILASE"/>
    <property type="match status" value="1"/>
</dbReference>
<dbReference type="RefSeq" id="WP_097187156.1">
    <property type="nucleotide sequence ID" value="NZ_OBQK01000002.1"/>
</dbReference>
<gene>
    <name evidence="15" type="ORF">SAMN05421879_102102</name>
</gene>
<evidence type="ECO:0000256" key="6">
    <source>
        <dbReference type="ARBA" id="ARBA00022825"/>
    </source>
</evidence>
<feature type="active site" description="Charge relay system" evidence="8 9">
    <location>
        <position position="614"/>
    </location>
</feature>
<dbReference type="Gene3D" id="3.50.30.30">
    <property type="match status" value="1"/>
</dbReference>
<feature type="active site" description="Charge relay system" evidence="8 9">
    <location>
        <position position="299"/>
    </location>
</feature>
<feature type="domain" description="PA" evidence="13">
    <location>
        <begin position="475"/>
        <end position="530"/>
    </location>
</feature>
<evidence type="ECO:0000256" key="5">
    <source>
        <dbReference type="ARBA" id="ARBA00022801"/>
    </source>
</evidence>
<evidence type="ECO:0000256" key="4">
    <source>
        <dbReference type="ARBA" id="ARBA00022729"/>
    </source>
</evidence>
<reference evidence="16" key="1">
    <citation type="submission" date="2017-08" db="EMBL/GenBank/DDBJ databases">
        <authorList>
            <person name="Varghese N."/>
            <person name="Submissions S."/>
        </authorList>
    </citation>
    <scope>NUCLEOTIDE SEQUENCE [LARGE SCALE GENOMIC DNA]</scope>
    <source>
        <strain evidence="16">USBA17B2</strain>
    </source>
</reference>
<name>A0A285VIC5_9MICO</name>
<dbReference type="InterPro" id="IPR015500">
    <property type="entry name" value="Peptidase_S8_subtilisin-rel"/>
</dbReference>
<evidence type="ECO:0000256" key="8">
    <source>
        <dbReference type="PIRSR" id="PIRSR615500-1"/>
    </source>
</evidence>
<dbReference type="InterPro" id="IPR000209">
    <property type="entry name" value="Peptidase_S8/S53_dom"/>
</dbReference>
<dbReference type="GO" id="GO:0006508">
    <property type="term" value="P:proteolysis"/>
    <property type="evidence" value="ECO:0007669"/>
    <property type="project" value="UniProtKB-KW"/>
</dbReference>
<evidence type="ECO:0000256" key="7">
    <source>
        <dbReference type="ARBA" id="ARBA00023180"/>
    </source>
</evidence>
<dbReference type="InterPro" id="IPR023828">
    <property type="entry name" value="Peptidase_S8_Ser-AS"/>
</dbReference>
<dbReference type="SUPFAM" id="SSF52743">
    <property type="entry name" value="Subtilisin-like"/>
    <property type="match status" value="1"/>
</dbReference>
<dbReference type="GO" id="GO:0004252">
    <property type="term" value="F:serine-type endopeptidase activity"/>
    <property type="evidence" value="ECO:0007669"/>
    <property type="project" value="UniProtKB-UniRule"/>
</dbReference>
<dbReference type="InterPro" id="IPR023827">
    <property type="entry name" value="Peptidase_S8_Asp-AS"/>
</dbReference>
<protein>
    <submittedName>
        <fullName evidence="15">PA domain-containing protein</fullName>
    </submittedName>
</protein>
<evidence type="ECO:0000256" key="9">
    <source>
        <dbReference type="PROSITE-ProRule" id="PRU01240"/>
    </source>
</evidence>
<dbReference type="InterPro" id="IPR041469">
    <property type="entry name" value="Subtilisin-like_FN3"/>
</dbReference>
<dbReference type="Proteomes" id="UP000219688">
    <property type="component" value="Unassembled WGS sequence"/>
</dbReference>
<feature type="active site" description="Charge relay system" evidence="8 9">
    <location>
        <position position="219"/>
    </location>
</feature>
<evidence type="ECO:0000256" key="11">
    <source>
        <dbReference type="SAM" id="SignalP"/>
    </source>
</evidence>
<feature type="signal peptide" evidence="11">
    <location>
        <begin position="1"/>
        <end position="27"/>
    </location>
</feature>
<dbReference type="PRINTS" id="PR00723">
    <property type="entry name" value="SUBTILISIN"/>
</dbReference>
<dbReference type="Gene3D" id="2.60.40.2310">
    <property type="match status" value="1"/>
</dbReference>
<evidence type="ECO:0000256" key="2">
    <source>
        <dbReference type="ARBA" id="ARBA00011073"/>
    </source>
</evidence>
<evidence type="ECO:0000259" key="14">
    <source>
        <dbReference type="Pfam" id="PF17766"/>
    </source>
</evidence>
<feature type="domain" description="Subtilisin-like protease fibronectin type-III" evidence="14">
    <location>
        <begin position="701"/>
        <end position="783"/>
    </location>
</feature>
<keyword evidence="4 11" id="KW-0732">Signal</keyword>
<dbReference type="PROSITE" id="PS00138">
    <property type="entry name" value="SUBTILASE_SER"/>
    <property type="match status" value="1"/>
</dbReference>
<feature type="domain" description="Peptidase S8/S53" evidence="12">
    <location>
        <begin position="210"/>
        <end position="650"/>
    </location>
</feature>
<dbReference type="InterPro" id="IPR003137">
    <property type="entry name" value="PA_domain"/>
</dbReference>
<dbReference type="Pfam" id="PF02225">
    <property type="entry name" value="PA"/>
    <property type="match status" value="1"/>
</dbReference>
<evidence type="ECO:0000313" key="15">
    <source>
        <dbReference type="EMBL" id="SOC53743.1"/>
    </source>
</evidence>
<dbReference type="CDD" id="cd02120">
    <property type="entry name" value="PA_subtilisin_like"/>
    <property type="match status" value="1"/>
</dbReference>
<evidence type="ECO:0000259" key="12">
    <source>
        <dbReference type="Pfam" id="PF00082"/>
    </source>
</evidence>
<evidence type="ECO:0000259" key="13">
    <source>
        <dbReference type="Pfam" id="PF02225"/>
    </source>
</evidence>
<dbReference type="EMBL" id="OBQK01000002">
    <property type="protein sequence ID" value="SOC53743.1"/>
    <property type="molecule type" value="Genomic_DNA"/>
</dbReference>
<dbReference type="AlphaFoldDB" id="A0A285VIC5"/>
<dbReference type="InterPro" id="IPR034197">
    <property type="entry name" value="Peptidases_S8_3"/>
</dbReference>
<keyword evidence="3 9" id="KW-0645">Protease</keyword>
<dbReference type="InterPro" id="IPR045051">
    <property type="entry name" value="SBT"/>
</dbReference>
<evidence type="ECO:0000313" key="16">
    <source>
        <dbReference type="Proteomes" id="UP000219688"/>
    </source>
</evidence>
<accession>A0A285VIC5</accession>
<comment type="similarity">
    <text evidence="2 9 10">Belongs to the peptidase S8 family.</text>
</comment>
<dbReference type="GO" id="GO:0005576">
    <property type="term" value="C:extracellular region"/>
    <property type="evidence" value="ECO:0007669"/>
    <property type="project" value="UniProtKB-SubCell"/>
</dbReference>
<dbReference type="Pfam" id="PF17766">
    <property type="entry name" value="fn3_6"/>
    <property type="match status" value="1"/>
</dbReference>
<keyword evidence="5 9" id="KW-0378">Hydrolase</keyword>